<accession>A0ABU5XLW0</accession>
<dbReference type="Proteomes" id="UP001299596">
    <property type="component" value="Unassembled WGS sequence"/>
</dbReference>
<dbReference type="RefSeq" id="WP_329780243.1">
    <property type="nucleotide sequence ID" value="NZ_JAYJJR010000013.1"/>
</dbReference>
<keyword evidence="2" id="KW-1185">Reference proteome</keyword>
<evidence type="ECO:0000313" key="1">
    <source>
        <dbReference type="EMBL" id="MEB3022979.1"/>
    </source>
</evidence>
<reference evidence="1 2" key="1">
    <citation type="submission" date="2023-12" db="EMBL/GenBank/DDBJ databases">
        <title>Description of new species of Mycobacterium terrae complex isolated from sewage at the Sao Paulo Zoological Park Foundation in Brazil.</title>
        <authorList>
            <person name="Romagnoli C.L."/>
            <person name="Conceicao E.C."/>
            <person name="Machado E."/>
            <person name="Barreto L.B.P.F."/>
            <person name="Sharma A."/>
            <person name="Silva N.M."/>
            <person name="Marques L.E."/>
            <person name="Juliana M.A."/>
            <person name="Lourenco M.C.S."/>
            <person name="Digiampietri L.A."/>
            <person name="Suffys P.N."/>
            <person name="Viana-Niero C."/>
        </authorList>
    </citation>
    <scope>NUCLEOTIDE SEQUENCE [LARGE SCALE GENOMIC DNA]</scope>
    <source>
        <strain evidence="1 2">MYC098</strain>
    </source>
</reference>
<name>A0ABU5XLW0_9MYCO</name>
<protein>
    <submittedName>
        <fullName evidence="1">Uncharacterized protein</fullName>
    </submittedName>
</protein>
<sequence>MGLYSRAQIVDGTGWPPGAQFWHVDREKVDRVAAALKVQTEAVQTEPLGNAVEENLTAVVRELLGALS</sequence>
<proteinExistence type="predicted"/>
<comment type="caution">
    <text evidence="1">The sequence shown here is derived from an EMBL/GenBank/DDBJ whole genome shotgun (WGS) entry which is preliminary data.</text>
</comment>
<organism evidence="1 2">
    <name type="scientific">[Mycobacterium] crassicus</name>
    <dbReference type="NCBI Taxonomy" id="2872309"/>
    <lineage>
        <taxon>Bacteria</taxon>
        <taxon>Bacillati</taxon>
        <taxon>Actinomycetota</taxon>
        <taxon>Actinomycetes</taxon>
        <taxon>Mycobacteriales</taxon>
        <taxon>Mycobacteriaceae</taxon>
        <taxon>Mycolicibacter</taxon>
    </lineage>
</organism>
<dbReference type="EMBL" id="JAYJJR010000013">
    <property type="protein sequence ID" value="MEB3022979.1"/>
    <property type="molecule type" value="Genomic_DNA"/>
</dbReference>
<gene>
    <name evidence="1" type="ORF">K6T79_18210</name>
</gene>
<evidence type="ECO:0000313" key="2">
    <source>
        <dbReference type="Proteomes" id="UP001299596"/>
    </source>
</evidence>